<dbReference type="OrthoDB" id="911156at2759"/>
<protein>
    <submittedName>
        <fullName evidence="1">High osmolarity signaling protein SHO1</fullName>
    </submittedName>
</protein>
<comment type="caution">
    <text evidence="1">The sequence shown here is derived from an EMBL/GenBank/DDBJ whole genome shotgun (WGS) entry which is preliminary data.</text>
</comment>
<gene>
    <name evidence="1" type="ORF">STAS_09509</name>
</gene>
<dbReference type="EMBL" id="BKCP01004738">
    <property type="protein sequence ID" value="GER33376.1"/>
    <property type="molecule type" value="Genomic_DNA"/>
</dbReference>
<proteinExistence type="predicted"/>
<dbReference type="Proteomes" id="UP000325081">
    <property type="component" value="Unassembled WGS sequence"/>
</dbReference>
<organism evidence="1 2">
    <name type="scientific">Striga asiatica</name>
    <name type="common">Asiatic witchweed</name>
    <name type="synonym">Buchnera asiatica</name>
    <dbReference type="NCBI Taxonomy" id="4170"/>
    <lineage>
        <taxon>Eukaryota</taxon>
        <taxon>Viridiplantae</taxon>
        <taxon>Streptophyta</taxon>
        <taxon>Embryophyta</taxon>
        <taxon>Tracheophyta</taxon>
        <taxon>Spermatophyta</taxon>
        <taxon>Magnoliopsida</taxon>
        <taxon>eudicotyledons</taxon>
        <taxon>Gunneridae</taxon>
        <taxon>Pentapetalae</taxon>
        <taxon>asterids</taxon>
        <taxon>lamiids</taxon>
        <taxon>Lamiales</taxon>
        <taxon>Orobanchaceae</taxon>
        <taxon>Buchnereae</taxon>
        <taxon>Striga</taxon>
    </lineage>
</organism>
<name>A0A5A7PL65_STRAF</name>
<sequence>MGYKDDLIRIGRDGFGIIEEHLEKKGGRVFAAKKLYAPQRPTVEARQPCLYQYKPQQAHVYHVKPLSENETRLNKFEVVDFRGVSIKDNSNRTSGSMFY</sequence>
<reference evidence="2" key="1">
    <citation type="journal article" date="2019" name="Curr. Biol.">
        <title>Genome Sequence of Striga asiatica Provides Insight into the Evolution of Plant Parasitism.</title>
        <authorList>
            <person name="Yoshida S."/>
            <person name="Kim S."/>
            <person name="Wafula E.K."/>
            <person name="Tanskanen J."/>
            <person name="Kim Y.M."/>
            <person name="Honaas L."/>
            <person name="Yang Z."/>
            <person name="Spallek T."/>
            <person name="Conn C.E."/>
            <person name="Ichihashi Y."/>
            <person name="Cheong K."/>
            <person name="Cui S."/>
            <person name="Der J.P."/>
            <person name="Gundlach H."/>
            <person name="Jiao Y."/>
            <person name="Hori C."/>
            <person name="Ishida J.K."/>
            <person name="Kasahara H."/>
            <person name="Kiba T."/>
            <person name="Kim M.S."/>
            <person name="Koo N."/>
            <person name="Laohavisit A."/>
            <person name="Lee Y.H."/>
            <person name="Lumba S."/>
            <person name="McCourt P."/>
            <person name="Mortimer J.C."/>
            <person name="Mutuku J.M."/>
            <person name="Nomura T."/>
            <person name="Sasaki-Sekimoto Y."/>
            <person name="Seto Y."/>
            <person name="Wang Y."/>
            <person name="Wakatake T."/>
            <person name="Sakakibara H."/>
            <person name="Demura T."/>
            <person name="Yamaguchi S."/>
            <person name="Yoneyama K."/>
            <person name="Manabe R.I."/>
            <person name="Nelson D.C."/>
            <person name="Schulman A.H."/>
            <person name="Timko M.P."/>
            <person name="dePamphilis C.W."/>
            <person name="Choi D."/>
            <person name="Shirasu K."/>
        </authorList>
    </citation>
    <scope>NUCLEOTIDE SEQUENCE [LARGE SCALE GENOMIC DNA]</scope>
    <source>
        <strain evidence="2">cv. UVA1</strain>
    </source>
</reference>
<keyword evidence="2" id="KW-1185">Reference proteome</keyword>
<accession>A0A5A7PL65</accession>
<evidence type="ECO:0000313" key="1">
    <source>
        <dbReference type="EMBL" id="GER33376.1"/>
    </source>
</evidence>
<dbReference type="AlphaFoldDB" id="A0A5A7PL65"/>
<evidence type="ECO:0000313" key="2">
    <source>
        <dbReference type="Proteomes" id="UP000325081"/>
    </source>
</evidence>